<dbReference type="EnsemblPlants" id="evm.model.01.1649">
    <property type="protein sequence ID" value="cds.evm.model.01.1649"/>
    <property type="gene ID" value="evm.TU.01.1649"/>
</dbReference>
<keyword evidence="2" id="KW-1185">Reference proteome</keyword>
<evidence type="ECO:0000313" key="1">
    <source>
        <dbReference type="EnsemblPlants" id="cds.evm.model.01.1649"/>
    </source>
</evidence>
<sequence length="300" mass="34202">MFQVVTKMKVLKGILKQLNQQGFSDIKNLDTQARAHLEACQDDIQKNSRDRVVQQKEQEAREKYQEVHKAYISYLQQKSKSRQYGRGNRGFSAILQTTSWDKNATSEESASVCYCRGPNVYCSGIKSIYLMMQALKLFSITSGLVPNNAKSAVYCSGMSEYEVRRVLDMSGFTKQQEPFKYLGVPICARKISATNCSSLVQKMVARIRIWSSRHLSFAGRLELEAICRSFLWTGKSVMNGAGVVAWEKVCCPKKVGGLGQMYIPQWNAAAMVKHVWAIEKKKDNLWVKWVHSVYIKHQSW</sequence>
<dbReference type="PANTHER" id="PTHR33116">
    <property type="entry name" value="REVERSE TRANSCRIPTASE ZINC-BINDING DOMAIN-CONTAINING PROTEIN-RELATED-RELATED"/>
    <property type="match status" value="1"/>
</dbReference>
<reference evidence="1" key="1">
    <citation type="submission" date="2018-11" db="EMBL/GenBank/DDBJ databases">
        <authorList>
            <person name="Grassa J C."/>
        </authorList>
    </citation>
    <scope>NUCLEOTIDE SEQUENCE [LARGE SCALE GENOMIC DNA]</scope>
</reference>
<evidence type="ECO:0000313" key="2">
    <source>
        <dbReference type="Proteomes" id="UP000596661"/>
    </source>
</evidence>
<dbReference type="EMBL" id="UZAU01000042">
    <property type="status" value="NOT_ANNOTATED_CDS"/>
    <property type="molecule type" value="Genomic_DNA"/>
</dbReference>
<accession>A0A803NHZ5</accession>
<proteinExistence type="predicted"/>
<dbReference type="Gramene" id="evm.model.01.1649">
    <property type="protein sequence ID" value="cds.evm.model.01.1649"/>
    <property type="gene ID" value="evm.TU.01.1649"/>
</dbReference>
<dbReference type="AlphaFoldDB" id="A0A803NHZ5"/>
<organism evidence="1 2">
    <name type="scientific">Cannabis sativa</name>
    <name type="common">Hemp</name>
    <name type="synonym">Marijuana</name>
    <dbReference type="NCBI Taxonomy" id="3483"/>
    <lineage>
        <taxon>Eukaryota</taxon>
        <taxon>Viridiplantae</taxon>
        <taxon>Streptophyta</taxon>
        <taxon>Embryophyta</taxon>
        <taxon>Tracheophyta</taxon>
        <taxon>Spermatophyta</taxon>
        <taxon>Magnoliopsida</taxon>
        <taxon>eudicotyledons</taxon>
        <taxon>Gunneridae</taxon>
        <taxon>Pentapetalae</taxon>
        <taxon>rosids</taxon>
        <taxon>fabids</taxon>
        <taxon>Rosales</taxon>
        <taxon>Cannabaceae</taxon>
        <taxon>Cannabis</taxon>
    </lineage>
</organism>
<reference evidence="1" key="2">
    <citation type="submission" date="2021-03" db="UniProtKB">
        <authorList>
            <consortium name="EnsemblPlants"/>
        </authorList>
    </citation>
    <scope>IDENTIFICATION</scope>
</reference>
<protein>
    <recommendedName>
        <fullName evidence="3">Reverse transcriptase</fullName>
    </recommendedName>
</protein>
<evidence type="ECO:0008006" key="3">
    <source>
        <dbReference type="Google" id="ProtNLM"/>
    </source>
</evidence>
<name>A0A803NHZ5_CANSA</name>
<dbReference type="PANTHER" id="PTHR33116:SF84">
    <property type="entry name" value="RNA-DIRECTED DNA POLYMERASE"/>
    <property type="match status" value="1"/>
</dbReference>
<dbReference type="Proteomes" id="UP000596661">
    <property type="component" value="Chromosome 1"/>
</dbReference>